<evidence type="ECO:0000259" key="4">
    <source>
        <dbReference type="Pfam" id="PF00905"/>
    </source>
</evidence>
<feature type="domain" description="Penicillin-binding protein transpeptidase" evidence="4">
    <location>
        <begin position="365"/>
        <end position="682"/>
    </location>
</feature>
<dbReference type="SUPFAM" id="SSF56519">
    <property type="entry name" value="Penicillin binding protein dimerisation domain"/>
    <property type="match status" value="1"/>
</dbReference>
<dbReference type="InterPro" id="IPR001460">
    <property type="entry name" value="PCN-bd_Tpept"/>
</dbReference>
<evidence type="ECO:0000259" key="5">
    <source>
        <dbReference type="Pfam" id="PF03717"/>
    </source>
</evidence>
<dbReference type="PANTHER" id="PTHR30627:SF25">
    <property type="entry name" value="PENICILLIN-BINDING PROTEIN 3"/>
    <property type="match status" value="1"/>
</dbReference>
<dbReference type="SUPFAM" id="SSF54427">
    <property type="entry name" value="NTF2-like"/>
    <property type="match status" value="1"/>
</dbReference>
<feature type="domain" description="NTF2-like N-terminal transpeptidase" evidence="6">
    <location>
        <begin position="36"/>
        <end position="143"/>
    </location>
</feature>
<dbReference type="GO" id="GO:0008658">
    <property type="term" value="F:penicillin binding"/>
    <property type="evidence" value="ECO:0007669"/>
    <property type="project" value="InterPro"/>
</dbReference>
<comment type="subcellular location">
    <subcellularLocation>
        <location evidence="1">Membrane</location>
    </subcellularLocation>
</comment>
<keyword evidence="3" id="KW-0472">Membrane</keyword>
<proteinExistence type="inferred from homology"/>
<gene>
    <name evidence="7" type="ORF">INP51_04885</name>
</gene>
<comment type="similarity">
    <text evidence="2">Belongs to the transpeptidase family.</text>
</comment>
<evidence type="ECO:0000313" key="8">
    <source>
        <dbReference type="Proteomes" id="UP000593601"/>
    </source>
</evidence>
<evidence type="ECO:0000256" key="2">
    <source>
        <dbReference type="ARBA" id="ARBA00007171"/>
    </source>
</evidence>
<dbReference type="GO" id="GO:0005886">
    <property type="term" value="C:plasma membrane"/>
    <property type="evidence" value="ECO:0007669"/>
    <property type="project" value="TreeGrafter"/>
</dbReference>
<evidence type="ECO:0000313" key="7">
    <source>
        <dbReference type="EMBL" id="QOV20287.1"/>
    </source>
</evidence>
<dbReference type="InterPro" id="IPR007887">
    <property type="entry name" value="MecA_N"/>
</dbReference>
<accession>A0A7M2RL55</accession>
<dbReference type="Pfam" id="PF05223">
    <property type="entry name" value="MecA_N"/>
    <property type="match status" value="1"/>
</dbReference>
<dbReference type="Pfam" id="PF03717">
    <property type="entry name" value="PBP_dimer"/>
    <property type="match status" value="1"/>
</dbReference>
<dbReference type="RefSeq" id="WP_193736607.1">
    <property type="nucleotide sequence ID" value="NZ_CP063304.1"/>
</dbReference>
<dbReference type="EMBL" id="CP063304">
    <property type="protein sequence ID" value="QOV20287.1"/>
    <property type="molecule type" value="Genomic_DNA"/>
</dbReference>
<protein>
    <submittedName>
        <fullName evidence="7">Penicillin-binding transpeptidase domain-containing protein</fullName>
    </submittedName>
</protein>
<dbReference type="InterPro" id="IPR005311">
    <property type="entry name" value="PBP_dimer"/>
</dbReference>
<evidence type="ECO:0000256" key="1">
    <source>
        <dbReference type="ARBA" id="ARBA00004370"/>
    </source>
</evidence>
<reference evidence="7 8" key="1">
    <citation type="submission" date="2020-10" db="EMBL/GenBank/DDBJ databases">
        <title>Blautia liquoris sp.nov., isolated from the mud in a fermentation cellar used for the production of Chinese strong-flavoured liquor.</title>
        <authorList>
            <person name="Lu L."/>
        </authorList>
    </citation>
    <scope>NUCLEOTIDE SEQUENCE [LARGE SCALE GENOMIC DNA]</scope>
    <source>
        <strain evidence="7 8">LZLJ-3</strain>
    </source>
</reference>
<dbReference type="SUPFAM" id="SSF56601">
    <property type="entry name" value="beta-lactamase/transpeptidase-like"/>
    <property type="match status" value="1"/>
</dbReference>
<dbReference type="InterPro" id="IPR032710">
    <property type="entry name" value="NTF2-like_dom_sf"/>
</dbReference>
<name>A0A7M2RL55_9FIRM</name>
<dbReference type="GO" id="GO:0046677">
    <property type="term" value="P:response to antibiotic"/>
    <property type="evidence" value="ECO:0007669"/>
    <property type="project" value="InterPro"/>
</dbReference>
<dbReference type="Gene3D" id="3.90.1310.10">
    <property type="entry name" value="Penicillin-binding protein 2a (Domain 2)"/>
    <property type="match status" value="1"/>
</dbReference>
<evidence type="ECO:0000259" key="6">
    <source>
        <dbReference type="Pfam" id="PF05223"/>
    </source>
</evidence>
<keyword evidence="8" id="KW-1185">Reference proteome</keyword>
<dbReference type="Pfam" id="PF00905">
    <property type="entry name" value="Transpeptidase"/>
    <property type="match status" value="1"/>
</dbReference>
<sequence length="692" mass="76631">MKKKVILSVGIAAIAVCVVTGGYLGYRTMYAQTRSQALTAYMKNIEKHDYEKMYEMLDDQSKSYIKKDDFVRRSQNIYEGIEATDIKIKVTKDEKDKALQYDTHMKTVAGELNFKNQASFTKKDGKYYLQWDDEIIFPDLLRDDTVRVSSVAAKRGNIFDREGSLLAGDGQVSSVGLVPEKMSTDPSADLQNISDLLQIPVETIQKKLKENWVTPGSFVPVKNIKKLSPLMPQEEQQKSPDFALQSELLAIPGVMITDAQDRVYPLGEKASLLIGYIQNITAEDLKKHSQKGYTAQSKIGKSGLETLYEDRLHGTDGCKIWIADKNGDNKETLVSQEVKDGEDIKTTIDSNLQGQIYDSFQGDQGTSVAMNPYTGEVLALVSAPGYDDNDFILGMSKEKWKEINDDPAQPMYNRFRASWVPGSSLKPIIAGVGLSTGTLLADEDLGPSVSSWKKDDSWGNYEITTLHTYDGPANLQNAMIYSDNIYFAKAALKTGQDTLTSSLDKLGFGQDIPFEIVMKHSQYANEGEDLSDEVTLADSGYGQGQMLVNPLHMASMYSAFANEGDMIKPKLEFSESLETEKWVEGAFTPKAANTVKDDLIQVIENPAGTGHAARMDSISLAGKTGTAEIKESKEDTSGTELGWFDVFTTDPNLKEPILLITMVQDVKDRGGSGYVVDKTKPILEQWIQKQAQ</sequence>
<dbReference type="Proteomes" id="UP000593601">
    <property type="component" value="Chromosome"/>
</dbReference>
<dbReference type="InterPro" id="IPR012338">
    <property type="entry name" value="Beta-lactam/transpept-like"/>
</dbReference>
<dbReference type="InterPro" id="IPR036138">
    <property type="entry name" value="PBP_dimer_sf"/>
</dbReference>
<organism evidence="7 8">
    <name type="scientific">Blautia liquoris</name>
    <dbReference type="NCBI Taxonomy" id="2779518"/>
    <lineage>
        <taxon>Bacteria</taxon>
        <taxon>Bacillati</taxon>
        <taxon>Bacillota</taxon>
        <taxon>Clostridia</taxon>
        <taxon>Lachnospirales</taxon>
        <taxon>Lachnospiraceae</taxon>
        <taxon>Blautia</taxon>
    </lineage>
</organism>
<dbReference type="PANTHER" id="PTHR30627">
    <property type="entry name" value="PEPTIDOGLYCAN D,D-TRANSPEPTIDASE"/>
    <property type="match status" value="1"/>
</dbReference>
<dbReference type="Gene3D" id="3.30.1390.30">
    <property type="entry name" value="Penicillin-binding protein 2a, domain 3"/>
    <property type="match status" value="1"/>
</dbReference>
<dbReference type="GO" id="GO:0071555">
    <property type="term" value="P:cell wall organization"/>
    <property type="evidence" value="ECO:0007669"/>
    <property type="project" value="TreeGrafter"/>
</dbReference>
<dbReference type="KEGG" id="bliq:INP51_04885"/>
<dbReference type="Gene3D" id="3.10.450.100">
    <property type="entry name" value="NTF2-like, domain 1"/>
    <property type="match status" value="1"/>
</dbReference>
<dbReference type="Gene3D" id="3.40.710.10">
    <property type="entry name" value="DD-peptidase/beta-lactamase superfamily"/>
    <property type="match status" value="1"/>
</dbReference>
<evidence type="ECO:0000256" key="3">
    <source>
        <dbReference type="ARBA" id="ARBA00023136"/>
    </source>
</evidence>
<dbReference type="InterPro" id="IPR050515">
    <property type="entry name" value="Beta-lactam/transpept"/>
</dbReference>
<dbReference type="AlphaFoldDB" id="A0A7M2RL55"/>
<dbReference type="GO" id="GO:0071972">
    <property type="term" value="F:peptidoglycan L,D-transpeptidase activity"/>
    <property type="evidence" value="ECO:0007669"/>
    <property type="project" value="TreeGrafter"/>
</dbReference>
<feature type="domain" description="Penicillin-binding protein dimerisation" evidence="5">
    <location>
        <begin position="152"/>
        <end position="332"/>
    </location>
</feature>